<organism evidence="1 2">
    <name type="scientific">Mesorhizobium retamae</name>
    <dbReference type="NCBI Taxonomy" id="2912854"/>
    <lineage>
        <taxon>Bacteria</taxon>
        <taxon>Pseudomonadati</taxon>
        <taxon>Pseudomonadota</taxon>
        <taxon>Alphaproteobacteria</taxon>
        <taxon>Hyphomicrobiales</taxon>
        <taxon>Phyllobacteriaceae</taxon>
        <taxon>Mesorhizobium</taxon>
    </lineage>
</organism>
<gene>
    <name evidence="1" type="ORF">L4923_25260</name>
</gene>
<evidence type="ECO:0000313" key="2">
    <source>
        <dbReference type="Proteomes" id="UP001201701"/>
    </source>
</evidence>
<comment type="caution">
    <text evidence="1">The sequence shown here is derived from an EMBL/GenBank/DDBJ whole genome shotgun (WGS) entry which is preliminary data.</text>
</comment>
<name>A0ABS9QLP1_9HYPH</name>
<accession>A0ABS9QLP1</accession>
<dbReference type="Proteomes" id="UP001201701">
    <property type="component" value="Unassembled WGS sequence"/>
</dbReference>
<evidence type="ECO:0000313" key="1">
    <source>
        <dbReference type="EMBL" id="MCG7508355.1"/>
    </source>
</evidence>
<sequence length="141" mass="16157">MKHHTIDQLKQVAHIDTARRNPMSRAERLTRWAELLEAEPHRRLATLHQTEYQALSVRRTMRCAGSPISVAFEDPILREQGLADDTYGEAKRFFELTDAQLHGALCYCHYGATVQAATAARHVRAAMKPGLFRRLQAFFIR</sequence>
<keyword evidence="2" id="KW-1185">Reference proteome</keyword>
<reference evidence="1 2" key="1">
    <citation type="submission" date="2022-02" db="EMBL/GenBank/DDBJ databases">
        <title>Draft genome sequence of Mezorhizobium retamae strain IRAMC:0171 isolated from Retama raetam nodules.</title>
        <authorList>
            <person name="Bengaied R."/>
            <person name="Sbissi I."/>
            <person name="Huber K."/>
            <person name="Ghodbane F."/>
            <person name="Nouioui I."/>
            <person name="Tarhouni M."/>
            <person name="Gtari M."/>
        </authorList>
    </citation>
    <scope>NUCLEOTIDE SEQUENCE [LARGE SCALE GENOMIC DNA]</scope>
    <source>
        <strain evidence="1 2">IRAMC:0171</strain>
    </source>
</reference>
<protein>
    <submittedName>
        <fullName evidence="1">Uncharacterized protein</fullName>
    </submittedName>
</protein>
<dbReference type="RefSeq" id="WP_239369869.1">
    <property type="nucleotide sequence ID" value="NZ_JAKREW010000040.1"/>
</dbReference>
<proteinExistence type="predicted"/>
<dbReference type="EMBL" id="JAKREW010000040">
    <property type="protein sequence ID" value="MCG7508355.1"/>
    <property type="molecule type" value="Genomic_DNA"/>
</dbReference>